<proteinExistence type="predicted"/>
<reference evidence="1" key="1">
    <citation type="submission" date="2021-06" db="EMBL/GenBank/DDBJ databases">
        <authorList>
            <person name="Kallberg Y."/>
            <person name="Tangrot J."/>
            <person name="Rosling A."/>
        </authorList>
    </citation>
    <scope>NUCLEOTIDE SEQUENCE</scope>
    <source>
        <strain evidence="1">MA461A</strain>
    </source>
</reference>
<gene>
    <name evidence="1" type="ORF">RPERSI_LOCUS34531</name>
</gene>
<keyword evidence="2" id="KW-1185">Reference proteome</keyword>
<sequence length="78" mass="8630">YFSTASQSEGAKGISSISSGKLSKLTTDKLPSFIRLFHRVQPSSLIFSTSLFHSPLETKRTNICGELLLEDKILSNLR</sequence>
<feature type="non-terminal residue" evidence="1">
    <location>
        <position position="1"/>
    </location>
</feature>
<evidence type="ECO:0000313" key="2">
    <source>
        <dbReference type="Proteomes" id="UP000789920"/>
    </source>
</evidence>
<dbReference type="EMBL" id="CAJVQC010154850">
    <property type="protein sequence ID" value="CAG8847217.1"/>
    <property type="molecule type" value="Genomic_DNA"/>
</dbReference>
<comment type="caution">
    <text evidence="1">The sequence shown here is derived from an EMBL/GenBank/DDBJ whole genome shotgun (WGS) entry which is preliminary data.</text>
</comment>
<organism evidence="1 2">
    <name type="scientific">Racocetra persica</name>
    <dbReference type="NCBI Taxonomy" id="160502"/>
    <lineage>
        <taxon>Eukaryota</taxon>
        <taxon>Fungi</taxon>
        <taxon>Fungi incertae sedis</taxon>
        <taxon>Mucoromycota</taxon>
        <taxon>Glomeromycotina</taxon>
        <taxon>Glomeromycetes</taxon>
        <taxon>Diversisporales</taxon>
        <taxon>Gigasporaceae</taxon>
        <taxon>Racocetra</taxon>
    </lineage>
</organism>
<protein>
    <submittedName>
        <fullName evidence="1">31699_t:CDS:1</fullName>
    </submittedName>
</protein>
<feature type="non-terminal residue" evidence="1">
    <location>
        <position position="78"/>
    </location>
</feature>
<evidence type="ECO:0000313" key="1">
    <source>
        <dbReference type="EMBL" id="CAG8847217.1"/>
    </source>
</evidence>
<accession>A0ACA9SRP8</accession>
<dbReference type="Proteomes" id="UP000789920">
    <property type="component" value="Unassembled WGS sequence"/>
</dbReference>
<name>A0ACA9SRP8_9GLOM</name>